<feature type="signal peptide" evidence="1">
    <location>
        <begin position="1"/>
        <end position="22"/>
    </location>
</feature>
<dbReference type="Proteomes" id="UP000295096">
    <property type="component" value="Unassembled WGS sequence"/>
</dbReference>
<feature type="chain" id="PRO_5020300402" description="Secreted protein" evidence="1">
    <location>
        <begin position="23"/>
        <end position="74"/>
    </location>
</feature>
<dbReference type="EMBL" id="SMSJ01000020">
    <property type="protein sequence ID" value="TDH61498.1"/>
    <property type="molecule type" value="Genomic_DNA"/>
</dbReference>
<sequence length="74" mass="7226">MKLVPALAGAAMTLLLAGAAAATTQVTEPPGLLGVLAQLLGCGSPEDAALLSRDLLDEAEFIAQLGAPAAEAGQ</sequence>
<name>A0A4R5QFM2_9PROT</name>
<proteinExistence type="predicted"/>
<gene>
    <name evidence="2" type="ORF">E2C06_16190</name>
</gene>
<evidence type="ECO:0000313" key="2">
    <source>
        <dbReference type="EMBL" id="TDH61498.1"/>
    </source>
</evidence>
<comment type="caution">
    <text evidence="2">The sequence shown here is derived from an EMBL/GenBank/DDBJ whole genome shotgun (WGS) entry which is preliminary data.</text>
</comment>
<dbReference type="RefSeq" id="WP_133289654.1">
    <property type="nucleotide sequence ID" value="NZ_SMSJ01000020.1"/>
</dbReference>
<organism evidence="2 3">
    <name type="scientific">Dankookia rubra</name>
    <dbReference type="NCBI Taxonomy" id="1442381"/>
    <lineage>
        <taxon>Bacteria</taxon>
        <taxon>Pseudomonadati</taxon>
        <taxon>Pseudomonadota</taxon>
        <taxon>Alphaproteobacteria</taxon>
        <taxon>Acetobacterales</taxon>
        <taxon>Roseomonadaceae</taxon>
        <taxon>Dankookia</taxon>
    </lineage>
</organism>
<protein>
    <recommendedName>
        <fullName evidence="4">Secreted protein</fullName>
    </recommendedName>
</protein>
<keyword evidence="3" id="KW-1185">Reference proteome</keyword>
<evidence type="ECO:0000313" key="3">
    <source>
        <dbReference type="Proteomes" id="UP000295096"/>
    </source>
</evidence>
<evidence type="ECO:0008006" key="4">
    <source>
        <dbReference type="Google" id="ProtNLM"/>
    </source>
</evidence>
<accession>A0A4R5QFM2</accession>
<dbReference type="AlphaFoldDB" id="A0A4R5QFM2"/>
<keyword evidence="1" id="KW-0732">Signal</keyword>
<evidence type="ECO:0000256" key="1">
    <source>
        <dbReference type="SAM" id="SignalP"/>
    </source>
</evidence>
<reference evidence="2 3" key="1">
    <citation type="journal article" date="2016" name="J. Microbiol.">
        <title>Dankookia rubra gen. nov., sp. nov., an alphaproteobacterium isolated from sediment of a shallow stream.</title>
        <authorList>
            <person name="Kim W.H."/>
            <person name="Kim D.H."/>
            <person name="Kang K."/>
            <person name="Ahn T.Y."/>
        </authorList>
    </citation>
    <scope>NUCLEOTIDE SEQUENCE [LARGE SCALE GENOMIC DNA]</scope>
    <source>
        <strain evidence="2 3">JCM30602</strain>
    </source>
</reference>